<feature type="non-terminal residue" evidence="2">
    <location>
        <position position="1"/>
    </location>
</feature>
<gene>
    <name evidence="2" type="ORF">JOQ06_014798</name>
</gene>
<dbReference type="Proteomes" id="UP001219934">
    <property type="component" value="Unassembled WGS sequence"/>
</dbReference>
<evidence type="ECO:0000256" key="1">
    <source>
        <dbReference type="SAM" id="MobiDB-lite"/>
    </source>
</evidence>
<organism evidence="2 3">
    <name type="scientific">Pogonophryne albipinna</name>
    <dbReference type="NCBI Taxonomy" id="1090488"/>
    <lineage>
        <taxon>Eukaryota</taxon>
        <taxon>Metazoa</taxon>
        <taxon>Chordata</taxon>
        <taxon>Craniata</taxon>
        <taxon>Vertebrata</taxon>
        <taxon>Euteleostomi</taxon>
        <taxon>Actinopterygii</taxon>
        <taxon>Neopterygii</taxon>
        <taxon>Teleostei</taxon>
        <taxon>Neoteleostei</taxon>
        <taxon>Acanthomorphata</taxon>
        <taxon>Eupercaria</taxon>
        <taxon>Perciformes</taxon>
        <taxon>Notothenioidei</taxon>
        <taxon>Pogonophryne</taxon>
    </lineage>
</organism>
<dbReference type="EMBL" id="JAPTMU010000019">
    <property type="protein sequence ID" value="KAJ4927058.1"/>
    <property type="molecule type" value="Genomic_DNA"/>
</dbReference>
<reference evidence="2" key="1">
    <citation type="submission" date="2022-11" db="EMBL/GenBank/DDBJ databases">
        <title>Chromosome-level genome of Pogonophryne albipinna.</title>
        <authorList>
            <person name="Jo E."/>
        </authorList>
    </citation>
    <scope>NUCLEOTIDE SEQUENCE</scope>
    <source>
        <strain evidence="2">SGF0006</strain>
        <tissue evidence="2">Muscle</tissue>
    </source>
</reference>
<sequence>MMEIFCDFCSHADSDCERLQESSDRTLCRDSKSVLDRINQSDCVGLRLLLTVETKTTQPEDMATHYNPSPPTTATT</sequence>
<evidence type="ECO:0000313" key="2">
    <source>
        <dbReference type="EMBL" id="KAJ4927058.1"/>
    </source>
</evidence>
<accession>A0AAD6FB48</accession>
<evidence type="ECO:0000313" key="3">
    <source>
        <dbReference type="Proteomes" id="UP001219934"/>
    </source>
</evidence>
<protein>
    <submittedName>
        <fullName evidence="2">Uncharacterized protein</fullName>
    </submittedName>
</protein>
<dbReference type="AlphaFoldDB" id="A0AAD6FB48"/>
<comment type="caution">
    <text evidence="2">The sequence shown here is derived from an EMBL/GenBank/DDBJ whole genome shotgun (WGS) entry which is preliminary data.</text>
</comment>
<feature type="region of interest" description="Disordered" evidence="1">
    <location>
        <begin position="57"/>
        <end position="76"/>
    </location>
</feature>
<name>A0AAD6FB48_9TELE</name>
<keyword evidence="3" id="KW-1185">Reference proteome</keyword>
<proteinExistence type="predicted"/>